<evidence type="ECO:0000313" key="2">
    <source>
        <dbReference type="EMBL" id="OPJ73977.1"/>
    </source>
</evidence>
<comment type="caution">
    <text evidence="2">The sequence shown here is derived from an EMBL/GenBank/DDBJ whole genome shotgun (WGS) entry which is preliminary data.</text>
</comment>
<organism evidence="2 3">
    <name type="scientific">Patagioenas fasciata monilis</name>
    <dbReference type="NCBI Taxonomy" id="372326"/>
    <lineage>
        <taxon>Eukaryota</taxon>
        <taxon>Metazoa</taxon>
        <taxon>Chordata</taxon>
        <taxon>Craniata</taxon>
        <taxon>Vertebrata</taxon>
        <taxon>Euteleostomi</taxon>
        <taxon>Archelosauria</taxon>
        <taxon>Archosauria</taxon>
        <taxon>Dinosauria</taxon>
        <taxon>Saurischia</taxon>
        <taxon>Theropoda</taxon>
        <taxon>Coelurosauria</taxon>
        <taxon>Aves</taxon>
        <taxon>Neognathae</taxon>
        <taxon>Neoaves</taxon>
        <taxon>Columbimorphae</taxon>
        <taxon>Columbiformes</taxon>
        <taxon>Columbidae</taxon>
        <taxon>Patagioenas</taxon>
    </lineage>
</organism>
<sequence>MATTTSGLPQPSKGVVSNQTEKRSWRSYPTAEEEDVRVVGPVITKGAAEYSTSSYCAANAEKPKAYREKTMERNQKHNSFLILGAVFMVNLSPSTAQKEPETCLAVVPKRGAPPCIDQ</sequence>
<feature type="region of interest" description="Disordered" evidence="1">
    <location>
        <begin position="1"/>
        <end position="33"/>
    </location>
</feature>
<evidence type="ECO:0000256" key="1">
    <source>
        <dbReference type="SAM" id="MobiDB-lite"/>
    </source>
</evidence>
<accession>A0A1V4JQF7</accession>
<dbReference type="EMBL" id="LSYS01006880">
    <property type="protein sequence ID" value="OPJ73977.1"/>
    <property type="molecule type" value="Genomic_DNA"/>
</dbReference>
<proteinExistence type="predicted"/>
<dbReference type="AlphaFoldDB" id="A0A1V4JQF7"/>
<reference evidence="2 3" key="1">
    <citation type="submission" date="2016-02" db="EMBL/GenBank/DDBJ databases">
        <title>Band-tailed pigeon sequencing and assembly.</title>
        <authorList>
            <person name="Soares A.E."/>
            <person name="Novak B.J."/>
            <person name="Rice E.S."/>
            <person name="O'Connell B."/>
            <person name="Chang D."/>
            <person name="Weber S."/>
            <person name="Shapiro B."/>
        </authorList>
    </citation>
    <scope>NUCLEOTIDE SEQUENCE [LARGE SCALE GENOMIC DNA]</scope>
    <source>
        <strain evidence="2">BTP2013</strain>
        <tissue evidence="2">Blood</tissue>
    </source>
</reference>
<gene>
    <name evidence="2" type="ORF">AV530_013376</name>
</gene>
<feature type="compositionally biased region" description="Polar residues" evidence="1">
    <location>
        <begin position="1"/>
        <end position="19"/>
    </location>
</feature>
<dbReference type="Proteomes" id="UP000190648">
    <property type="component" value="Unassembled WGS sequence"/>
</dbReference>
<keyword evidence="3" id="KW-1185">Reference proteome</keyword>
<evidence type="ECO:0000313" key="3">
    <source>
        <dbReference type="Proteomes" id="UP000190648"/>
    </source>
</evidence>
<name>A0A1V4JQF7_PATFA</name>
<protein>
    <submittedName>
        <fullName evidence="2">Uncharacterized protein</fullName>
    </submittedName>
</protein>